<dbReference type="NCBIfam" id="TIGR01735">
    <property type="entry name" value="FGAM_synt"/>
    <property type="match status" value="1"/>
</dbReference>
<dbReference type="InterPro" id="IPR010073">
    <property type="entry name" value="PurL_large"/>
</dbReference>
<evidence type="ECO:0000256" key="8">
    <source>
        <dbReference type="ARBA" id="ARBA00022755"/>
    </source>
</evidence>
<dbReference type="EC" id="6.3.5.3" evidence="3"/>
<dbReference type="PROSITE" id="PS51273">
    <property type="entry name" value="GATASE_TYPE_1"/>
    <property type="match status" value="1"/>
</dbReference>
<dbReference type="FunFam" id="3.90.650.10:FF:000024">
    <property type="entry name" value="Phosphoribosylformylglycinamidine synthase"/>
    <property type="match status" value="1"/>
</dbReference>
<dbReference type="FunFam" id="3.30.1330.10:FF:000005">
    <property type="entry name" value="Phosphoribosylformylglycinamidine synthase"/>
    <property type="match status" value="1"/>
</dbReference>
<organism evidence="20 21">
    <name type="scientific">Smittium culicis</name>
    <dbReference type="NCBI Taxonomy" id="133412"/>
    <lineage>
        <taxon>Eukaryota</taxon>
        <taxon>Fungi</taxon>
        <taxon>Fungi incertae sedis</taxon>
        <taxon>Zoopagomycota</taxon>
        <taxon>Kickxellomycotina</taxon>
        <taxon>Harpellomycetes</taxon>
        <taxon>Harpellales</taxon>
        <taxon>Legeriomycetaceae</taxon>
        <taxon>Smittium</taxon>
    </lineage>
</organism>
<feature type="domain" description="PurM-like C-terminal" evidence="16">
    <location>
        <begin position="564"/>
        <end position="722"/>
    </location>
</feature>
<dbReference type="CDD" id="cd02204">
    <property type="entry name" value="PurL_repeat2"/>
    <property type="match status" value="1"/>
</dbReference>
<dbReference type="SUPFAM" id="SSF82697">
    <property type="entry name" value="PurS-like"/>
    <property type="match status" value="1"/>
</dbReference>
<dbReference type="STRING" id="133412.A0A1R1YEA0"/>
<dbReference type="PANTHER" id="PTHR10099">
    <property type="entry name" value="PHOSPHORIBOSYLFORMYLGLYCINAMIDINE SYNTHASE"/>
    <property type="match status" value="1"/>
</dbReference>
<evidence type="ECO:0000259" key="17">
    <source>
        <dbReference type="Pfam" id="PF18072"/>
    </source>
</evidence>
<evidence type="ECO:0000313" key="21">
    <source>
        <dbReference type="Proteomes" id="UP000187283"/>
    </source>
</evidence>
<dbReference type="PANTHER" id="PTHR10099:SF1">
    <property type="entry name" value="PHOSPHORIBOSYLFORMYLGLYCINAMIDINE SYNTHASE"/>
    <property type="match status" value="1"/>
</dbReference>
<dbReference type="NCBIfam" id="NF003672">
    <property type="entry name" value="PRK05297.1"/>
    <property type="match status" value="1"/>
</dbReference>
<dbReference type="InterPro" id="IPR036921">
    <property type="entry name" value="PurM-like_N_sf"/>
</dbReference>
<dbReference type="EMBL" id="LSSN01000204">
    <property type="protein sequence ID" value="OMJ25209.1"/>
    <property type="molecule type" value="Genomic_DNA"/>
</dbReference>
<keyword evidence="6" id="KW-0479">Metal-binding</keyword>
<keyword evidence="11" id="KW-0315">Glutamine amidotransferase</keyword>
<dbReference type="Gene3D" id="3.90.650.10">
    <property type="entry name" value="PurM-like C-terminal domain"/>
    <property type="match status" value="2"/>
</dbReference>
<dbReference type="GO" id="GO:0004642">
    <property type="term" value="F:phosphoribosylformylglycinamidine synthase activity"/>
    <property type="evidence" value="ECO:0007669"/>
    <property type="project" value="UniProtKB-EC"/>
</dbReference>
<evidence type="ECO:0000256" key="6">
    <source>
        <dbReference type="ARBA" id="ARBA00022723"/>
    </source>
</evidence>
<comment type="similarity">
    <text evidence="2">In the N-terminal section; belongs to the FGAMS family.</text>
</comment>
<evidence type="ECO:0000256" key="5">
    <source>
        <dbReference type="ARBA" id="ARBA00022598"/>
    </source>
</evidence>
<dbReference type="Gene3D" id="1.10.8.750">
    <property type="entry name" value="Phosphoribosylformylglycinamidine synthase, linker domain"/>
    <property type="match status" value="1"/>
</dbReference>
<dbReference type="GO" id="GO:0005524">
    <property type="term" value="F:ATP binding"/>
    <property type="evidence" value="ECO:0007669"/>
    <property type="project" value="UniProtKB-KW"/>
</dbReference>
<dbReference type="SUPFAM" id="SSF109736">
    <property type="entry name" value="FGAM synthase PurL, linker domain"/>
    <property type="match status" value="1"/>
</dbReference>
<evidence type="ECO:0000259" key="18">
    <source>
        <dbReference type="Pfam" id="PF18076"/>
    </source>
</evidence>
<dbReference type="InterPro" id="IPR055181">
    <property type="entry name" value="FGAR-AT_PurM_N-like"/>
</dbReference>
<dbReference type="InterPro" id="IPR036676">
    <property type="entry name" value="PurM-like_C_sf"/>
</dbReference>
<feature type="domain" description="PurM-like C-terminal" evidence="16">
    <location>
        <begin position="989"/>
        <end position="1118"/>
    </location>
</feature>
<evidence type="ECO:0000313" key="20">
    <source>
        <dbReference type="EMBL" id="OMJ25209.1"/>
    </source>
</evidence>
<evidence type="ECO:0000259" key="16">
    <source>
        <dbReference type="Pfam" id="PF02769"/>
    </source>
</evidence>
<evidence type="ECO:0000256" key="2">
    <source>
        <dbReference type="ARBA" id="ARBA00008608"/>
    </source>
</evidence>
<dbReference type="FunFam" id="3.40.50.880:FF:000008">
    <property type="entry name" value="Phosphoribosylformylglycinamidine synthase"/>
    <property type="match status" value="1"/>
</dbReference>
<dbReference type="InterPro" id="IPR036604">
    <property type="entry name" value="PurS-like_sf"/>
</dbReference>
<comment type="pathway">
    <text evidence="1">Purine metabolism; IMP biosynthesis via de novo pathway; 5-amino-1-(5-phospho-D-ribosyl)imidazole from N(2)-formyl-N(1)-(5-phospho-D-ribosyl)glycinamide: step 1/2.</text>
</comment>
<dbReference type="InterPro" id="IPR040707">
    <property type="entry name" value="FGAR-AT_N"/>
</dbReference>
<dbReference type="SUPFAM" id="SSF56042">
    <property type="entry name" value="PurM C-terminal domain-like"/>
    <property type="match status" value="2"/>
</dbReference>
<evidence type="ECO:0000256" key="3">
    <source>
        <dbReference type="ARBA" id="ARBA00012747"/>
    </source>
</evidence>
<dbReference type="Pfam" id="PF13507">
    <property type="entry name" value="GATase_5"/>
    <property type="match status" value="1"/>
</dbReference>
<evidence type="ECO:0000259" key="19">
    <source>
        <dbReference type="Pfam" id="PF22689"/>
    </source>
</evidence>
<evidence type="ECO:0000256" key="10">
    <source>
        <dbReference type="ARBA" id="ARBA00022842"/>
    </source>
</evidence>
<evidence type="ECO:0000256" key="4">
    <source>
        <dbReference type="ARBA" id="ARBA00022490"/>
    </source>
</evidence>
<dbReference type="Gene3D" id="3.30.1330.10">
    <property type="entry name" value="PurM-like, N-terminal domain"/>
    <property type="match status" value="2"/>
</dbReference>
<keyword evidence="9" id="KW-0067">ATP-binding</keyword>
<keyword evidence="10" id="KW-0460">Magnesium</keyword>
<evidence type="ECO:0000256" key="1">
    <source>
        <dbReference type="ARBA" id="ARBA00004920"/>
    </source>
</evidence>
<dbReference type="Proteomes" id="UP000187283">
    <property type="component" value="Unassembled WGS sequence"/>
</dbReference>
<dbReference type="SMART" id="SM01211">
    <property type="entry name" value="GATase_5"/>
    <property type="match status" value="1"/>
</dbReference>
<evidence type="ECO:0000256" key="7">
    <source>
        <dbReference type="ARBA" id="ARBA00022741"/>
    </source>
</evidence>
<dbReference type="OrthoDB" id="6666987at2759"/>
<evidence type="ECO:0000256" key="11">
    <source>
        <dbReference type="ARBA" id="ARBA00022962"/>
    </source>
</evidence>
<dbReference type="GO" id="GO:0046872">
    <property type="term" value="F:metal ion binding"/>
    <property type="evidence" value="ECO:0007669"/>
    <property type="project" value="UniProtKB-KW"/>
</dbReference>
<dbReference type="SUPFAM" id="SSF52317">
    <property type="entry name" value="Class I glutamine amidotransferase-like"/>
    <property type="match status" value="1"/>
</dbReference>
<evidence type="ECO:0000256" key="14">
    <source>
        <dbReference type="ARBA" id="ARBA00052585"/>
    </source>
</evidence>
<evidence type="ECO:0000256" key="13">
    <source>
        <dbReference type="ARBA" id="ARBA00032632"/>
    </source>
</evidence>
<dbReference type="CDD" id="cd01740">
    <property type="entry name" value="GATase1_FGAR_AT"/>
    <property type="match status" value="1"/>
</dbReference>
<dbReference type="InterPro" id="IPR010918">
    <property type="entry name" value="PurM-like_C_dom"/>
</dbReference>
<gene>
    <name evidence="20" type="ORF">AYI70_g1053</name>
</gene>
<keyword evidence="8" id="KW-0658">Purine biosynthesis</keyword>
<evidence type="ECO:0000256" key="12">
    <source>
        <dbReference type="ARBA" id="ARBA00029823"/>
    </source>
</evidence>
<comment type="catalytic activity">
    <reaction evidence="14">
        <text>N(2)-formyl-N(1)-(5-phospho-beta-D-ribosyl)glycinamide + L-glutamine + ATP + H2O = 2-formamido-N(1)-(5-O-phospho-beta-D-ribosyl)acetamidine + L-glutamate + ADP + phosphate + H(+)</text>
        <dbReference type="Rhea" id="RHEA:17129"/>
        <dbReference type="ChEBI" id="CHEBI:15377"/>
        <dbReference type="ChEBI" id="CHEBI:15378"/>
        <dbReference type="ChEBI" id="CHEBI:29985"/>
        <dbReference type="ChEBI" id="CHEBI:30616"/>
        <dbReference type="ChEBI" id="CHEBI:43474"/>
        <dbReference type="ChEBI" id="CHEBI:58359"/>
        <dbReference type="ChEBI" id="CHEBI:147286"/>
        <dbReference type="ChEBI" id="CHEBI:147287"/>
        <dbReference type="ChEBI" id="CHEBI:456216"/>
        <dbReference type="EC" id="6.3.5.3"/>
    </reaction>
</comment>
<comment type="caution">
    <text evidence="20">The sequence shown here is derived from an EMBL/GenBank/DDBJ whole genome shotgun (WGS) entry which is preliminary data.</text>
</comment>
<proteinExistence type="inferred from homology"/>
<dbReference type="Pfam" id="PF22689">
    <property type="entry name" value="FGAR-AT_PurM_N-like"/>
    <property type="match status" value="1"/>
</dbReference>
<keyword evidence="7" id="KW-0547">Nucleotide-binding</keyword>
<feature type="domain" description="Phosphoribosylformylglycinamidine synthase linker" evidence="17">
    <location>
        <begin position="250"/>
        <end position="311"/>
    </location>
</feature>
<dbReference type="GO" id="GO:0005737">
    <property type="term" value="C:cytoplasm"/>
    <property type="evidence" value="ECO:0007669"/>
    <property type="project" value="TreeGrafter"/>
</dbReference>
<accession>A0A1R1YEA0</accession>
<keyword evidence="21" id="KW-1185">Reference proteome</keyword>
<dbReference type="SUPFAM" id="SSF55326">
    <property type="entry name" value="PurM N-terminal domain-like"/>
    <property type="match status" value="2"/>
</dbReference>
<feature type="domain" description="FGAR-AT PurM N-terminal-like" evidence="19">
    <location>
        <begin position="791"/>
        <end position="953"/>
    </location>
</feature>
<dbReference type="Pfam" id="PF18072">
    <property type="entry name" value="FGAR-AT_linker"/>
    <property type="match status" value="1"/>
</dbReference>
<keyword evidence="5" id="KW-0436">Ligase</keyword>
<dbReference type="CDD" id="cd02203">
    <property type="entry name" value="PurL_repeat1"/>
    <property type="match status" value="1"/>
</dbReference>
<dbReference type="InterPro" id="IPR041609">
    <property type="entry name" value="PurL_linker"/>
</dbReference>
<evidence type="ECO:0000256" key="9">
    <source>
        <dbReference type="ARBA" id="ARBA00022840"/>
    </source>
</evidence>
<keyword evidence="4" id="KW-0963">Cytoplasm</keyword>
<protein>
    <recommendedName>
        <fullName evidence="15">Phosphoribosylformylglycinamidine synthase</fullName>
        <ecNumber evidence="3">6.3.5.3</ecNumber>
    </recommendedName>
    <alternativeName>
        <fullName evidence="13">Formylglycinamide ribonucleotide amidotransferase</fullName>
    </alternativeName>
    <alternativeName>
        <fullName evidence="12">Formylglycinamide ribotide amidotransferase</fullName>
    </alternativeName>
</protein>
<dbReference type="Pfam" id="PF02769">
    <property type="entry name" value="AIRS_C"/>
    <property type="match status" value="2"/>
</dbReference>
<dbReference type="GO" id="GO:0006189">
    <property type="term" value="P:'de novo' IMP biosynthetic process"/>
    <property type="evidence" value="ECO:0007669"/>
    <property type="project" value="UniProtKB-UniPathway"/>
</dbReference>
<dbReference type="InterPro" id="IPR029062">
    <property type="entry name" value="Class_I_gatase-like"/>
</dbReference>
<feature type="domain" description="Phosphoribosylformylglycinamidine synthase N-terminal" evidence="18">
    <location>
        <begin position="127"/>
        <end position="212"/>
    </location>
</feature>
<name>A0A1R1YEA0_9FUNG</name>
<dbReference type="Gene3D" id="3.40.50.880">
    <property type="match status" value="1"/>
</dbReference>
<reference evidence="20 21" key="1">
    <citation type="submission" date="2017-01" db="EMBL/GenBank/DDBJ databases">
        <authorList>
            <person name="Mah S.A."/>
            <person name="Swanson W.J."/>
            <person name="Moy G.W."/>
            <person name="Vacquier V.D."/>
        </authorList>
    </citation>
    <scope>NUCLEOTIDE SEQUENCE [LARGE SCALE GENOMIC DNA]</scope>
    <source>
        <strain evidence="20 21">GSMNP</strain>
    </source>
</reference>
<dbReference type="Pfam" id="PF18076">
    <property type="entry name" value="FGAR-AT_N"/>
    <property type="match status" value="1"/>
</dbReference>
<dbReference type="HAMAP" id="MF_00419">
    <property type="entry name" value="PurL_1"/>
    <property type="match status" value="1"/>
</dbReference>
<sequence>MSSLDMSSIEKTPTQMIILSGQPAISEFRSAAVLGKLKTICPSLTSINSVYINFVSLNPDCEYKNALSSFSIESKDSGETSVTSEYFSSAAHSKWATLARLLDHPIKKDSNQIMEPTFFSLYSELTSSSPIPKNSLLIVPRLGTTSPWSSKATDIVFTCGLGDCVSQVERGILYFFGSSDPDFDLNSLNLSLLHDPMTEQILHEFPSHSSVFTRGEIRKLNHVDLSVPNEFDTSNPELISSYYKQAISKLAAANIEKGLALADDEIEYLVKAYTGLDPVSGTQSQNRLFRNPTDAELMMFAQVNSEHCRHKIFGADWTIDNEEKPHSLFGMIKNSQVLNPDYVLSAYSDNAAVLESCNPTLIRRFYPQASDTNSYRFSSLQETTADPVHIVIKVETHNHPTAVSPFPGAATGTGGEIRDEGAVGLGSKPKCGLAGYTVSNLFIPGFEQPWEASTSSVGNPAHISSALDIMLEAPIGAAAFANEFGRPALLGYFRTYLEKVPKSILPVQSSDNSSECTDAPSKKIKLDESSSTEYEVRGFHKPIMIAGGMGSVRSQHMIKNGFNIGSKLIVLGGPSLLIGLGGGAASSLAGGSQSADLDFASVQRPNPELERRCQMVIDACTQLGQLNPIACIHDVGAGGLSNALPELVWESKAGATIEIRKVLSGDHSLSPMEIWCNEAQERYVLAIETEENLNKFSEIALRERCPFAVVGETTENKQLIVTDSLLNETVIDLPMEVLFGKPPKMSYSDNMLSRPVNAFDSSLLSYISLQEFDSRLNDCVNRLLNLPTIASKSFLITIGDRSVTGLVSREQMVGPYQVPVADVAVSRSTYDIECTSGEAMAMGERPTIALISGAASARMAVGESLTNLAAASIDSIKRVKLSANWMSAAKLSGEGYQLYEAVKAIGIDLCPQLGISIPVGKDSLSMQMKWTKGENEVENVVSPLSLIITAFAAVDDIRTTLTPQLLTREEAGEETNLLYIDLSNGKQRMGGSCLAQVYNQLGNSVPDVEDPQALVSFFKAMHESRGNILAYHDRSDGGLFLTLVEMAFAGHVGLDINIESIVKDASSESSIVDSLFNEELGAVIQVKSSSIDTVIQTFAGCGFNKDNIYNIGTVICGHEGNPKSDFIEFRLAQKALFSRKISELMKLWSETSYQLQKLRDNPITSQQEFETTTEFSASNGQLSGSKVEYLIKDYRPTKSQLYELMPQQILLQNQDILYSTPKLDFARPKVAVLREQGVNSHVESAFAFHMAGFDAVDVHMTDILSGKVSLNGFIGLISCGGFSYGDVFGAGLGWATTILESQLARAEFKNFFENPNTFSIGVCNGCQMMSNLKSLIPGSANWPKFIRNKSEQYEGRTVMVRIAENPNSNNAFFSGMEGDRFPIAVAHGEGRAVFDSEDQKREFNDLGLGAIKYYQNNGSINSETEMIPYPYNPNGSDMNVAGCLSDDGRVLIMMPHPERVLLASSNSYVPHDKKKQWEYGAWARMFINTRIWVFNKTGM</sequence>
<evidence type="ECO:0000256" key="15">
    <source>
        <dbReference type="ARBA" id="ARBA00071729"/>
    </source>
</evidence>
<dbReference type="UniPathway" id="UPA00074">
    <property type="reaction ID" value="UER00128"/>
</dbReference>